<name>A0A7R7VFY1_ASPCH</name>
<protein>
    <recommendedName>
        <fullName evidence="4">Dienelactone hydrolase domain-containing protein</fullName>
    </recommendedName>
</protein>
<evidence type="ECO:0008006" key="4">
    <source>
        <dbReference type="Google" id="ProtNLM"/>
    </source>
</evidence>
<comment type="similarity">
    <text evidence="1">Belongs to the polyketide transferase af380 family.</text>
</comment>
<dbReference type="InterPro" id="IPR029058">
    <property type="entry name" value="AB_hydrolase_fold"/>
</dbReference>
<sequence length="163" mass="17460">MSETIKTVSIPNIAWETSANIHLPPNFDNKEYPAVVSAHPISSCKEQTSGNVYGKAMAEAGFVVVAFNASFQGASGGKPWFIENPEFQVSDFRFVVVQTLPYVDPERIGVLGICGGGAYAINTAMADYCFKCCVGITPANFGHLTREAFGGFDFAGSLEKMAT</sequence>
<dbReference type="GeneID" id="66977946"/>
<evidence type="ECO:0000256" key="1">
    <source>
        <dbReference type="ARBA" id="ARBA00029464"/>
    </source>
</evidence>
<gene>
    <name evidence="2" type="ORF">ACHE_10989S</name>
</gene>
<accession>A0A7R7VFY1</accession>
<reference evidence="2" key="1">
    <citation type="submission" date="2021-01" db="EMBL/GenBank/DDBJ databases">
        <authorList>
            <consortium name="Aspergillus chevalieri M1 genome sequencing consortium"/>
            <person name="Kazuki M."/>
            <person name="Futagami T."/>
        </authorList>
    </citation>
    <scope>NUCLEOTIDE SEQUENCE</scope>
    <source>
        <strain evidence="2">M1</strain>
    </source>
</reference>
<dbReference type="KEGG" id="ache:ACHE_10989S"/>
<evidence type="ECO:0000313" key="3">
    <source>
        <dbReference type="Proteomes" id="UP000637239"/>
    </source>
</evidence>
<dbReference type="RefSeq" id="XP_043132109.1">
    <property type="nucleotide sequence ID" value="XM_043285396.1"/>
</dbReference>
<dbReference type="Proteomes" id="UP000637239">
    <property type="component" value="Chromosome 1"/>
</dbReference>
<evidence type="ECO:0000313" key="2">
    <source>
        <dbReference type="EMBL" id="BCR83587.1"/>
    </source>
</evidence>
<organism evidence="2 3">
    <name type="scientific">Aspergillus chevalieri</name>
    <name type="common">Eurotium chevalieri</name>
    <dbReference type="NCBI Taxonomy" id="182096"/>
    <lineage>
        <taxon>Eukaryota</taxon>
        <taxon>Fungi</taxon>
        <taxon>Dikarya</taxon>
        <taxon>Ascomycota</taxon>
        <taxon>Pezizomycotina</taxon>
        <taxon>Eurotiomycetes</taxon>
        <taxon>Eurotiomycetidae</taxon>
        <taxon>Eurotiales</taxon>
        <taxon>Aspergillaceae</taxon>
        <taxon>Aspergillus</taxon>
        <taxon>Aspergillus subgen. Aspergillus</taxon>
    </lineage>
</organism>
<dbReference type="PANTHER" id="PTHR47751:SF1">
    <property type="entry name" value="SUPERFAMILY HYDROLASE, PUTATIVE (AFU_ORTHOLOGUE AFUA_2G16580)-RELATED"/>
    <property type="match status" value="1"/>
</dbReference>
<proteinExistence type="inferred from homology"/>
<keyword evidence="3" id="KW-1185">Reference proteome</keyword>
<reference evidence="2" key="2">
    <citation type="submission" date="2021-02" db="EMBL/GenBank/DDBJ databases">
        <title>Aspergillus chevalieri M1 genome sequence.</title>
        <authorList>
            <person name="Kadooka C."/>
            <person name="Mori K."/>
            <person name="Futagami T."/>
        </authorList>
    </citation>
    <scope>NUCLEOTIDE SEQUENCE</scope>
    <source>
        <strain evidence="2">M1</strain>
    </source>
</reference>
<dbReference type="InterPro" id="IPR051411">
    <property type="entry name" value="Polyketide_trans_af380"/>
</dbReference>
<dbReference type="SUPFAM" id="SSF53474">
    <property type="entry name" value="alpha/beta-Hydrolases"/>
    <property type="match status" value="1"/>
</dbReference>
<dbReference type="EMBL" id="AP024416">
    <property type="protein sequence ID" value="BCR83587.1"/>
    <property type="molecule type" value="Genomic_DNA"/>
</dbReference>
<dbReference type="AlphaFoldDB" id="A0A7R7VFY1"/>
<dbReference type="PANTHER" id="PTHR47751">
    <property type="entry name" value="SUPERFAMILY HYDROLASE, PUTATIVE (AFU_ORTHOLOGUE AFUA_2G16580)-RELATED"/>
    <property type="match status" value="1"/>
</dbReference>
<dbReference type="Gene3D" id="3.40.50.1820">
    <property type="entry name" value="alpha/beta hydrolase"/>
    <property type="match status" value="1"/>
</dbReference>